<keyword evidence="3" id="KW-1185">Reference proteome</keyword>
<gene>
    <name evidence="2" type="ORF">BN2614_LOCUS1</name>
</gene>
<sequence>GTASHQVHQGRASLPVPAHGRSDLPAEGSSGRNLSHRPQYHVLSPNTKLPLRAALLHAGRRRPRGVPGRLFRVALSLSCDTEATPAPGARVCAHGRHGPLLSR</sequence>
<proteinExistence type="predicted"/>
<dbReference type="Proteomes" id="UP000269945">
    <property type="component" value="Unassembled WGS sequence"/>
</dbReference>
<accession>A0A9X9LMI3</accession>
<feature type="non-terminal residue" evidence="2">
    <location>
        <position position="103"/>
    </location>
</feature>
<name>A0A9X9LMI3_GULGU</name>
<dbReference type="EMBL" id="CYRY02007898">
    <property type="protein sequence ID" value="VCW76782.1"/>
    <property type="molecule type" value="Genomic_DNA"/>
</dbReference>
<feature type="region of interest" description="Disordered" evidence="1">
    <location>
        <begin position="1"/>
        <end position="45"/>
    </location>
</feature>
<evidence type="ECO:0000256" key="1">
    <source>
        <dbReference type="SAM" id="MobiDB-lite"/>
    </source>
</evidence>
<evidence type="ECO:0000313" key="3">
    <source>
        <dbReference type="Proteomes" id="UP000269945"/>
    </source>
</evidence>
<comment type="caution">
    <text evidence="2">The sequence shown here is derived from an EMBL/GenBank/DDBJ whole genome shotgun (WGS) entry which is preliminary data.</text>
</comment>
<protein>
    <submittedName>
        <fullName evidence="2">Uncharacterized protein</fullName>
    </submittedName>
</protein>
<reference evidence="2 3" key="1">
    <citation type="submission" date="2018-10" db="EMBL/GenBank/DDBJ databases">
        <authorList>
            <person name="Ekblom R."/>
            <person name="Jareborg N."/>
        </authorList>
    </citation>
    <scope>NUCLEOTIDE SEQUENCE [LARGE SCALE GENOMIC DNA]</scope>
    <source>
        <tissue evidence="2">Muscle</tissue>
    </source>
</reference>
<dbReference type="AlphaFoldDB" id="A0A9X9LMI3"/>
<evidence type="ECO:0000313" key="2">
    <source>
        <dbReference type="EMBL" id="VCW76782.1"/>
    </source>
</evidence>
<organism evidence="2 3">
    <name type="scientific">Gulo gulo</name>
    <name type="common">Wolverine</name>
    <name type="synonym">Gluton</name>
    <dbReference type="NCBI Taxonomy" id="48420"/>
    <lineage>
        <taxon>Eukaryota</taxon>
        <taxon>Metazoa</taxon>
        <taxon>Chordata</taxon>
        <taxon>Craniata</taxon>
        <taxon>Vertebrata</taxon>
        <taxon>Euteleostomi</taxon>
        <taxon>Mammalia</taxon>
        <taxon>Eutheria</taxon>
        <taxon>Laurasiatheria</taxon>
        <taxon>Carnivora</taxon>
        <taxon>Caniformia</taxon>
        <taxon>Musteloidea</taxon>
        <taxon>Mustelidae</taxon>
        <taxon>Guloninae</taxon>
        <taxon>Gulo</taxon>
    </lineage>
</organism>
<feature type="non-terminal residue" evidence="2">
    <location>
        <position position="1"/>
    </location>
</feature>